<sequence>MSIFSNIKKVFHIGNNEAKKKKVFNNIKLDVDPEEYWEMIGELGDGAFGKVYKAFHRETKQLAAAKICILEGEDDLSDFMIEIDILSECKHPNIVGLHEAFFINAKLWMLIEYCDGGALDSIMVELEKPLNELQIAYVCKNVCQALSFLHAHKVIHRDLKAGNVLLTMEGGVKLADFGVSAKNKLTLQKHDTFIGTPYWMAPEVVLCETFRDNPYDFKVDIWSLGITLIEFAQMEPPNHEMSPMRVLLKIQKSDPPKLDQPSKWSKEFNEFVARALVKDPSQRPTADDLLKHPFINKELDSKPIRDLLLEYKAEVVEEEVVDEDTDEPRTCPEIEEDAASLKSEQDVKLHEEVENQDAEHTDKNEKVREEAKTKTEPVIEPHKPSDNKFVTKKAESTERRLSHDKGPAPKPPTLPPAATLPSSSEPSVPLVPSSTAIESLPSPDPSPSLLSSRTSTPDKLQVSVKPVDSCTENLDTVEKESTENIKATKDCEVRDNQNETAHVPKEPTPTEKLKNEIKETGINKPTNDITKEMKRSASSSEIIDKVRRRVDREVPSDVNKRTTSKVPAPIRPVSMINNFGDVPVGKKINSTDEPDRVSTRNRSSSVSNRNRRRPSPPPLDRVLQIQATDKILNKNEVYEKKENSSHPCKEHIHDEFNLGGDLVKNHDLKGKSKKDVSPNIVISSGKSNKCNSTTVRINNDSGVDLSNESLESNITVVCATHPPVLHQNSEENEDSVNTRGVFNQVVVVSNENNKTRINDSSDEENSGDILVINSPSPSNITFSQDTSHVSVITVGEEDTPLKVKDSRLEDYPPWDSTSSIDETSSVSHKKSTSIVLPVSATSSPLTVLPEHKQNGDAVMHSTDSEDILIILSNKEKSRNSQERLAYNLEKRISPARSSCYSDDTGSARSSGGRQTPPSAASTRTFDRSDAESISTTTSQDSRGSNKENNRPDDDAVILRKKADYSRKENNRNSRSISKEESELRALKKKTRKRTRKFEIDGVIVTTTTSKVIYGDDDPNSGYDDQLFRKQELRELKVLQKQEQKQFQDLTVKTQNAKDLQEKRFEQERTSLLRQYESDLENMIRHQRQQIERLEAQQEAELRLSSKRIRAEQERELKEFRETQKQELRLLKQEIDLQPKEKRKSQFKERKEKLEKDHEEKEKIFLEKLNENHESSLRRQSDSHREKIALMERQFLQQKQQLMRARESDLWDMEEKQIHERQQLAKRQLKDAFFLQRHQMLIRHDKELEQMKRMNVRKTEELLKRQALEKRALPKRIRSEMKAREMMFRESMRINMANNQDPEIERNKFKKFQENEKKRYKGETLRFELKHQRQQEELRIASETAIKELEQMQNEKRKMLMEHETMKLKQQEEAYSRELKEWKAQLKPRKQRLEVAMLKELLELKAARGYYSNRSSVYCEYSVPASPQVKSMRRLIRTNSVPSNSTLSRLASKYRDPNPNDGCNTVNES</sequence>
<feature type="region of interest" description="Disordered" evidence="9">
    <location>
        <begin position="806"/>
        <end position="831"/>
    </location>
</feature>
<feature type="domain" description="Protein kinase" evidence="10">
    <location>
        <begin position="37"/>
        <end position="295"/>
    </location>
</feature>
<dbReference type="FunFam" id="3.30.200.20:FF:000353">
    <property type="entry name" value="Sterile20-like kinase, isoform B"/>
    <property type="match status" value="1"/>
</dbReference>
<dbReference type="CDD" id="cd06611">
    <property type="entry name" value="STKc_SLK_like"/>
    <property type="match status" value="1"/>
</dbReference>
<dbReference type="PANTHER" id="PTHR46538">
    <property type="entry name" value="PROTEIN KINASE DOMAIN-CONTAINING PROTEIN"/>
    <property type="match status" value="1"/>
</dbReference>
<feature type="region of interest" description="Disordered" evidence="9">
    <location>
        <begin position="492"/>
        <end position="621"/>
    </location>
</feature>
<dbReference type="PANTHER" id="PTHR46538:SF3">
    <property type="entry name" value="PROTEIN KINASE DOMAIN-CONTAINING PROTEIN"/>
    <property type="match status" value="1"/>
</dbReference>
<dbReference type="Gene3D" id="3.30.200.20">
    <property type="entry name" value="Phosphorylase Kinase, domain 1"/>
    <property type="match status" value="1"/>
</dbReference>
<feature type="region of interest" description="Disordered" evidence="9">
    <location>
        <begin position="1448"/>
        <end position="1468"/>
    </location>
</feature>
<evidence type="ECO:0000256" key="6">
    <source>
        <dbReference type="ARBA" id="ARBA00022840"/>
    </source>
</evidence>
<accession>A0AAN9T5M2</accession>
<feature type="compositionally biased region" description="Basic and acidic residues" evidence="9">
    <location>
        <begin position="542"/>
        <end position="560"/>
    </location>
</feature>
<dbReference type="Proteomes" id="UP001367676">
    <property type="component" value="Unassembled WGS sequence"/>
</dbReference>
<feature type="compositionally biased region" description="Basic and acidic residues" evidence="9">
    <location>
        <begin position="392"/>
        <end position="407"/>
    </location>
</feature>
<feature type="compositionally biased region" description="Basic and acidic residues" evidence="9">
    <location>
        <begin position="492"/>
        <end position="521"/>
    </location>
</feature>
<feature type="coiled-coil region" evidence="8">
    <location>
        <begin position="1334"/>
        <end position="1384"/>
    </location>
</feature>
<feature type="compositionally biased region" description="Low complexity" evidence="9">
    <location>
        <begin position="447"/>
        <end position="458"/>
    </location>
</feature>
<dbReference type="InterPro" id="IPR011009">
    <property type="entry name" value="Kinase-like_dom_sf"/>
</dbReference>
<evidence type="ECO:0000256" key="7">
    <source>
        <dbReference type="PROSITE-ProRule" id="PRU10141"/>
    </source>
</evidence>
<keyword evidence="4 7" id="KW-0547">Nucleotide-binding</keyword>
<dbReference type="InterPro" id="IPR000719">
    <property type="entry name" value="Prot_kinase_dom"/>
</dbReference>
<keyword evidence="8" id="KW-0175">Coiled coil</keyword>
<evidence type="ECO:0000256" key="9">
    <source>
        <dbReference type="SAM" id="MobiDB-lite"/>
    </source>
</evidence>
<proteinExistence type="predicted"/>
<organism evidence="11 12">
    <name type="scientific">Parthenolecanium corni</name>
    <dbReference type="NCBI Taxonomy" id="536013"/>
    <lineage>
        <taxon>Eukaryota</taxon>
        <taxon>Metazoa</taxon>
        <taxon>Ecdysozoa</taxon>
        <taxon>Arthropoda</taxon>
        <taxon>Hexapoda</taxon>
        <taxon>Insecta</taxon>
        <taxon>Pterygota</taxon>
        <taxon>Neoptera</taxon>
        <taxon>Paraneoptera</taxon>
        <taxon>Hemiptera</taxon>
        <taxon>Sternorrhyncha</taxon>
        <taxon>Coccoidea</taxon>
        <taxon>Coccidae</taxon>
        <taxon>Parthenolecanium</taxon>
    </lineage>
</organism>
<feature type="compositionally biased region" description="Polar residues" evidence="9">
    <location>
        <begin position="931"/>
        <end position="942"/>
    </location>
</feature>
<dbReference type="InterPro" id="IPR017441">
    <property type="entry name" value="Protein_kinase_ATP_BS"/>
</dbReference>
<feature type="compositionally biased region" description="Basic and acidic residues" evidence="9">
    <location>
        <begin position="589"/>
        <end position="598"/>
    </location>
</feature>
<reference evidence="11 12" key="1">
    <citation type="submission" date="2024-03" db="EMBL/GenBank/DDBJ databases">
        <title>Adaptation during the transition from Ophiocordyceps entomopathogen to insect associate is accompanied by gene loss and intensified selection.</title>
        <authorList>
            <person name="Ward C.M."/>
            <person name="Onetto C.A."/>
            <person name="Borneman A.R."/>
        </authorList>
    </citation>
    <scope>NUCLEOTIDE SEQUENCE [LARGE SCALE GENOMIC DNA]</scope>
    <source>
        <strain evidence="11">AWRI1</strain>
        <tissue evidence="11">Single Adult Female</tissue>
    </source>
</reference>
<gene>
    <name evidence="11" type="ORF">V9T40_014293</name>
</gene>
<evidence type="ECO:0000256" key="3">
    <source>
        <dbReference type="ARBA" id="ARBA00022679"/>
    </source>
</evidence>
<keyword evidence="1" id="KW-0723">Serine/threonine-protein kinase</keyword>
<feature type="region of interest" description="Disordered" evidence="9">
    <location>
        <begin position="337"/>
        <end position="473"/>
    </location>
</feature>
<dbReference type="InterPro" id="IPR008271">
    <property type="entry name" value="Ser/Thr_kinase_AS"/>
</dbReference>
<feature type="compositionally biased region" description="Low complexity" evidence="9">
    <location>
        <begin position="416"/>
        <end position="434"/>
    </location>
</feature>
<evidence type="ECO:0000256" key="5">
    <source>
        <dbReference type="ARBA" id="ARBA00022777"/>
    </source>
</evidence>
<feature type="region of interest" description="Disordered" evidence="9">
    <location>
        <begin position="896"/>
        <end position="989"/>
    </location>
</feature>
<dbReference type="PROSITE" id="PS00108">
    <property type="entry name" value="PROTEIN_KINASE_ST"/>
    <property type="match status" value="1"/>
</dbReference>
<dbReference type="SUPFAM" id="SSF56112">
    <property type="entry name" value="Protein kinase-like (PK-like)"/>
    <property type="match status" value="1"/>
</dbReference>
<dbReference type="Gene3D" id="1.10.510.10">
    <property type="entry name" value="Transferase(Phosphotransferase) domain 1"/>
    <property type="match status" value="1"/>
</dbReference>
<keyword evidence="12" id="KW-1185">Reference proteome</keyword>
<feature type="compositionally biased region" description="Low complexity" evidence="9">
    <location>
        <begin position="815"/>
        <end position="826"/>
    </location>
</feature>
<dbReference type="Pfam" id="PF00069">
    <property type="entry name" value="Pkinase"/>
    <property type="match status" value="1"/>
</dbReference>
<dbReference type="EMBL" id="JBBCAQ010000038">
    <property type="protein sequence ID" value="KAK7571821.1"/>
    <property type="molecule type" value="Genomic_DNA"/>
</dbReference>
<evidence type="ECO:0000259" key="10">
    <source>
        <dbReference type="PROSITE" id="PS50011"/>
    </source>
</evidence>
<evidence type="ECO:0000256" key="1">
    <source>
        <dbReference type="ARBA" id="ARBA00022527"/>
    </source>
</evidence>
<dbReference type="SMART" id="SM00220">
    <property type="entry name" value="S_TKc"/>
    <property type="match status" value="1"/>
</dbReference>
<evidence type="ECO:0000313" key="11">
    <source>
        <dbReference type="EMBL" id="KAK7571821.1"/>
    </source>
</evidence>
<dbReference type="Pfam" id="PF12474">
    <property type="entry name" value="PKK"/>
    <property type="match status" value="2"/>
</dbReference>
<comment type="caution">
    <text evidence="11">The sequence shown here is derived from an EMBL/GenBank/DDBJ whole genome shotgun (WGS) entry which is preliminary data.</text>
</comment>
<feature type="compositionally biased region" description="Basic and acidic residues" evidence="9">
    <location>
        <begin position="343"/>
        <end position="386"/>
    </location>
</feature>
<dbReference type="GO" id="GO:0005524">
    <property type="term" value="F:ATP binding"/>
    <property type="evidence" value="ECO:0007669"/>
    <property type="project" value="UniProtKB-UniRule"/>
</dbReference>
<evidence type="ECO:0000313" key="12">
    <source>
        <dbReference type="Proteomes" id="UP001367676"/>
    </source>
</evidence>
<name>A0AAN9T5M2_9HEMI</name>
<feature type="binding site" evidence="7">
    <location>
        <position position="66"/>
    </location>
    <ligand>
        <name>ATP</name>
        <dbReference type="ChEBI" id="CHEBI:30616"/>
    </ligand>
</feature>
<dbReference type="InterPro" id="IPR051585">
    <property type="entry name" value="STE20_Ser/Thr_Kinases"/>
</dbReference>
<protein>
    <recommendedName>
        <fullName evidence="10">Protein kinase domain-containing protein</fullName>
    </recommendedName>
</protein>
<keyword evidence="2" id="KW-0597">Phosphoprotein</keyword>
<feature type="compositionally biased region" description="Polar residues" evidence="9">
    <location>
        <begin position="896"/>
        <end position="923"/>
    </location>
</feature>
<evidence type="ECO:0000256" key="4">
    <source>
        <dbReference type="ARBA" id="ARBA00022741"/>
    </source>
</evidence>
<keyword evidence="5" id="KW-0418">Kinase</keyword>
<evidence type="ECO:0000256" key="2">
    <source>
        <dbReference type="ARBA" id="ARBA00022553"/>
    </source>
</evidence>
<dbReference type="GO" id="GO:0004674">
    <property type="term" value="F:protein serine/threonine kinase activity"/>
    <property type="evidence" value="ECO:0007669"/>
    <property type="project" value="UniProtKB-KW"/>
</dbReference>
<dbReference type="InterPro" id="IPR022165">
    <property type="entry name" value="PKK"/>
</dbReference>
<dbReference type="PROSITE" id="PS00107">
    <property type="entry name" value="PROTEIN_KINASE_ATP"/>
    <property type="match status" value="1"/>
</dbReference>
<feature type="compositionally biased region" description="Basic and acidic residues" evidence="9">
    <location>
        <begin position="943"/>
        <end position="985"/>
    </location>
</feature>
<keyword evidence="6 7" id="KW-0067">ATP-binding</keyword>
<dbReference type="PROSITE" id="PS50011">
    <property type="entry name" value="PROTEIN_KINASE_DOM"/>
    <property type="match status" value="1"/>
</dbReference>
<dbReference type="FunFam" id="1.10.510.10:FF:001091">
    <property type="entry name" value="STE family protein kinase"/>
    <property type="match status" value="1"/>
</dbReference>
<evidence type="ECO:0000256" key="8">
    <source>
        <dbReference type="SAM" id="Coils"/>
    </source>
</evidence>
<feature type="coiled-coil region" evidence="8">
    <location>
        <begin position="1076"/>
        <end position="1170"/>
    </location>
</feature>
<keyword evidence="3" id="KW-0808">Transferase</keyword>